<evidence type="ECO:0000256" key="7">
    <source>
        <dbReference type="PROSITE-ProRule" id="PRU10141"/>
    </source>
</evidence>
<dbReference type="InterPro" id="IPR017441">
    <property type="entry name" value="Protein_kinase_ATP_BS"/>
</dbReference>
<feature type="transmembrane region" description="Helical" evidence="9">
    <location>
        <begin position="457"/>
        <end position="481"/>
    </location>
</feature>
<dbReference type="PROSITE" id="PS00107">
    <property type="entry name" value="PROTEIN_KINASE_ATP"/>
    <property type="match status" value="1"/>
</dbReference>
<dbReference type="PANTHER" id="PTHR19848:SF8">
    <property type="entry name" value="F-BOX AND WD REPEAT DOMAIN CONTAINING 7"/>
    <property type="match status" value="1"/>
</dbReference>
<proteinExistence type="predicted"/>
<feature type="repeat" description="WD" evidence="6">
    <location>
        <begin position="874"/>
        <end position="915"/>
    </location>
</feature>
<sequence>MTNDSKNGRPDQIDAVCREFKRAWVVGENPRIEDFAEGIEPANHSEAIRQLLRIELDLRHAAGDPVDLSTYRNRFPATLDSIIMTDQQLPLTEALGATRGRDTDGDFTINPNGGELRRLGQYELLERIGRGGMGIVFRARDVKLGKTVAVKVLPLNSAVISPSALARFQIEAKAAAQLEHPHVVTVFASDVDDGIYYYAMQYIRGQNLAKRISEFREAGSSQGRSDGLARKSTVKIQNQSTDRGSGDVAGSHRSDRSGARLADRSYVATFARWGIQIADALQHAHDLGIVHRDIKPSNLLIDEQENLYVADFGLAQVQGEAELTQSGDVIGTWRYMSPEQACAQRVVVDHRSDLFSLGATLYELFTLRRAFDGKTRAEILQQIAYDDPVLPRKINGDLPEELSIIVMKCLAKNPDERYQSAGELADDLRAYLRDEPIRARKPTLSQRSRRWARKHRSLVNSLVVASAIAIVASIGSLTYAVQAETESRIRVEAKNTELAAALNESEGRRLIALAALELPHDPNLSLALAGEGVRRHPDAEGRTALLAAFDANHQRLLLDNESDVGEARYSPDGKRIVTAAPATKYFAGPLPARIFDALTGKPLLELQAETTITSAVFDPTGRRVLTTSCAGGALSLPEEKLAEISPRVWDADRGVEIAALEGAFLLQTDSASFCPTGPMTKIVTPGIDHSARVYNAAGDLMLTLRGHTARVTFAGYSPDGTKIVTVSDDHTVRTWNAETGAELRKLDAWKDRLPDATAGQLVQSARFSPDSNHLLTCSVQLGVDLWDLDRDESTALGHGNHVAFSPDGEQFAIAWDDTIRVLDWHRRKVRCELVHEQWAGPFSFSNDGKRIVSLTGSKRFAAWDTESGRKLAEFRGHDRNVQFASFSPDSQHLVSGTGSSNVRVWSIQSGKQRATLPDEASVHPPLIAQDPDTHQIVFSTNYRHSGGILQLDSGELTDQFSGHLQPEGSAARRLVTHTDHQVLVRDGGTGESLGSFRQRLGRFLGATPSPSGDHVLIRTKRGPSWIWNWSTDERILVTGDHETIQAAAFHPTASQVACGGDDGVVATRDVTTGTELRQFSCRGEIAHLIYSPAGDRLLVINSENRGFLLDSDSLEVVTQFTSLDHPFNRAIFAADGKRILTYRLSTTKLACWDAETGDLIHQVDSPGGKLHLAVSKLGNRAILASDEAGLFVWDVRSGQIVRRTTGAYATAAFLDDDTLVAATALPFSRPLRIQAAKYGPPQLEIWNVAGETDRPDRTLPLHGAIHEIHITEDPNRILIGQRDFPLAVYDSQSLKPIGQIPGHAAPISFAALVPDRSEIVTCSYDTRIMIWDAKSLRLKRTLASHAHPITAAAISADGRMLASADQGGVLDVWNLAEVQDKPLHHLQAFDNPIEGCSLSAFNARVVAYCERGQWNVWDTANGKPAPWQDEKDRVAFAEFQPDGSRLLLVPANRNIKQFPSRIVSPSGKAVELDLPRYPRSLRFSPFGETVLGIIGPQAILLDAISGERKTTIVTSEPIGFATGDRRGENVMTNQGTSISVWKRTGDPILTVRDDLGFRTFAGIEHLGRDAVWVLSSDNRVRKIPITTDALIKFSRPLRQDERERFHLRNTALPTDE</sequence>
<dbReference type="CDD" id="cd14014">
    <property type="entry name" value="STKc_PknB_like"/>
    <property type="match status" value="1"/>
</dbReference>
<evidence type="ECO:0000313" key="11">
    <source>
        <dbReference type="EMBL" id="QDV88826.1"/>
    </source>
</evidence>
<dbReference type="SUPFAM" id="SSF56112">
    <property type="entry name" value="Protein kinase-like (PK-like)"/>
    <property type="match status" value="1"/>
</dbReference>
<feature type="repeat" description="WD" evidence="6">
    <location>
        <begin position="1300"/>
        <end position="1341"/>
    </location>
</feature>
<keyword evidence="1" id="KW-0723">Serine/threonine-protein kinase</keyword>
<evidence type="ECO:0000256" key="5">
    <source>
        <dbReference type="ARBA" id="ARBA00022840"/>
    </source>
</evidence>
<feature type="binding site" evidence="7">
    <location>
        <position position="151"/>
    </location>
    <ligand>
        <name>ATP</name>
        <dbReference type="ChEBI" id="CHEBI:30616"/>
    </ligand>
</feature>
<evidence type="ECO:0000256" key="2">
    <source>
        <dbReference type="ARBA" id="ARBA00022574"/>
    </source>
</evidence>
<accession>A0ABX5Y477</accession>
<keyword evidence="12" id="KW-1185">Reference proteome</keyword>
<dbReference type="PANTHER" id="PTHR19848">
    <property type="entry name" value="WD40 REPEAT PROTEIN"/>
    <property type="match status" value="1"/>
</dbReference>
<reference evidence="11 12" key="1">
    <citation type="submission" date="2019-02" db="EMBL/GenBank/DDBJ databases">
        <title>Deep-cultivation of Planctomycetes and their phenomic and genomic characterization uncovers novel biology.</title>
        <authorList>
            <person name="Wiegand S."/>
            <person name="Jogler M."/>
            <person name="Boedeker C."/>
            <person name="Pinto D."/>
            <person name="Vollmers J."/>
            <person name="Rivas-Marin E."/>
            <person name="Kohn T."/>
            <person name="Peeters S.H."/>
            <person name="Heuer A."/>
            <person name="Rast P."/>
            <person name="Oberbeckmann S."/>
            <person name="Bunk B."/>
            <person name="Jeske O."/>
            <person name="Meyerdierks A."/>
            <person name="Storesund J.E."/>
            <person name="Kallscheuer N."/>
            <person name="Luecker S."/>
            <person name="Lage O.M."/>
            <person name="Pohl T."/>
            <person name="Merkel B.J."/>
            <person name="Hornburger P."/>
            <person name="Mueller R.-W."/>
            <person name="Bruemmer F."/>
            <person name="Labrenz M."/>
            <person name="Spormann A.M."/>
            <person name="Op den Camp H."/>
            <person name="Overmann J."/>
            <person name="Amann R."/>
            <person name="Jetten M.S.M."/>
            <person name="Mascher T."/>
            <person name="Medema M.H."/>
            <person name="Devos D.P."/>
            <person name="Kaster A.-K."/>
            <person name="Ovreas L."/>
            <person name="Rohde M."/>
            <person name="Galperin M.Y."/>
            <person name="Jogler C."/>
        </authorList>
    </citation>
    <scope>NUCLEOTIDE SEQUENCE [LARGE SCALE GENOMIC DNA]</scope>
    <source>
        <strain evidence="11 12">TBK1r</strain>
    </source>
</reference>
<dbReference type="GO" id="GO:0004674">
    <property type="term" value="F:protein serine/threonine kinase activity"/>
    <property type="evidence" value="ECO:0007669"/>
    <property type="project" value="UniProtKB-EC"/>
</dbReference>
<keyword evidence="11" id="KW-0808">Transferase</keyword>
<dbReference type="Pfam" id="PF07714">
    <property type="entry name" value="PK_Tyr_Ser-Thr"/>
    <property type="match status" value="1"/>
</dbReference>
<dbReference type="EMBL" id="CP036432">
    <property type="protein sequence ID" value="QDV88826.1"/>
    <property type="molecule type" value="Genomic_DNA"/>
</dbReference>
<dbReference type="InterPro" id="IPR019775">
    <property type="entry name" value="WD40_repeat_CS"/>
</dbReference>
<dbReference type="EC" id="2.7.11.1" evidence="11"/>
<dbReference type="Gene3D" id="1.10.510.10">
    <property type="entry name" value="Transferase(Phosphotransferase) domain 1"/>
    <property type="match status" value="1"/>
</dbReference>
<dbReference type="Pfam" id="PF00400">
    <property type="entry name" value="WD40"/>
    <property type="match status" value="4"/>
</dbReference>
<dbReference type="InterPro" id="IPR001245">
    <property type="entry name" value="Ser-Thr/Tyr_kinase_cat_dom"/>
</dbReference>
<gene>
    <name evidence="11" type="primary">pknB_31</name>
    <name evidence="11" type="ORF">TBK1r_78610</name>
</gene>
<keyword evidence="3" id="KW-0677">Repeat</keyword>
<feature type="domain" description="Protein kinase" evidence="10">
    <location>
        <begin position="122"/>
        <end position="432"/>
    </location>
</feature>
<dbReference type="PROSITE" id="PS50294">
    <property type="entry name" value="WD_REPEATS_REGION"/>
    <property type="match status" value="4"/>
</dbReference>
<dbReference type="SMART" id="SM00220">
    <property type="entry name" value="S_TKc"/>
    <property type="match status" value="1"/>
</dbReference>
<keyword evidence="9" id="KW-1133">Transmembrane helix</keyword>
<dbReference type="PROSITE" id="PS50082">
    <property type="entry name" value="WD_REPEATS_2"/>
    <property type="match status" value="4"/>
</dbReference>
<dbReference type="SMART" id="SM00320">
    <property type="entry name" value="WD40"/>
    <property type="match status" value="13"/>
</dbReference>
<evidence type="ECO:0000256" key="8">
    <source>
        <dbReference type="SAM" id="MobiDB-lite"/>
    </source>
</evidence>
<dbReference type="InterPro" id="IPR015943">
    <property type="entry name" value="WD40/YVTN_repeat-like_dom_sf"/>
</dbReference>
<dbReference type="SUPFAM" id="SSF82171">
    <property type="entry name" value="DPP6 N-terminal domain-like"/>
    <property type="match status" value="1"/>
</dbReference>
<feature type="repeat" description="WD" evidence="6">
    <location>
        <begin position="1342"/>
        <end position="1375"/>
    </location>
</feature>
<evidence type="ECO:0000313" key="12">
    <source>
        <dbReference type="Proteomes" id="UP000318081"/>
    </source>
</evidence>
<dbReference type="InterPro" id="IPR001680">
    <property type="entry name" value="WD40_rpt"/>
</dbReference>
<protein>
    <submittedName>
        <fullName evidence="11">Serine/threonine-protein kinase PknB</fullName>
        <ecNumber evidence="11">2.7.11.1</ecNumber>
    </submittedName>
</protein>
<keyword evidence="11" id="KW-0418">Kinase</keyword>
<name>A0ABX5Y477_9BACT</name>
<dbReference type="PROSITE" id="PS00108">
    <property type="entry name" value="PROTEIN_KINASE_ST"/>
    <property type="match status" value="1"/>
</dbReference>
<dbReference type="InterPro" id="IPR011009">
    <property type="entry name" value="Kinase-like_dom_sf"/>
</dbReference>
<feature type="region of interest" description="Disordered" evidence="8">
    <location>
        <begin position="220"/>
        <end position="256"/>
    </location>
</feature>
<evidence type="ECO:0000256" key="9">
    <source>
        <dbReference type="SAM" id="Phobius"/>
    </source>
</evidence>
<dbReference type="PROSITE" id="PS50011">
    <property type="entry name" value="PROTEIN_KINASE_DOM"/>
    <property type="match status" value="1"/>
</dbReference>
<dbReference type="Proteomes" id="UP000318081">
    <property type="component" value="Chromosome"/>
</dbReference>
<dbReference type="PROSITE" id="PS00678">
    <property type="entry name" value="WD_REPEATS_1"/>
    <property type="match status" value="2"/>
</dbReference>
<evidence type="ECO:0000256" key="4">
    <source>
        <dbReference type="ARBA" id="ARBA00022741"/>
    </source>
</evidence>
<keyword evidence="4 7" id="KW-0547">Nucleotide-binding</keyword>
<evidence type="ECO:0000256" key="6">
    <source>
        <dbReference type="PROSITE-ProRule" id="PRU00221"/>
    </source>
</evidence>
<keyword evidence="9" id="KW-0812">Transmembrane</keyword>
<dbReference type="Gene3D" id="2.130.10.10">
    <property type="entry name" value="YVTN repeat-like/Quinoprotein amine dehydrogenase"/>
    <property type="match status" value="4"/>
</dbReference>
<feature type="compositionally biased region" description="Polar residues" evidence="8">
    <location>
        <begin position="234"/>
        <end position="243"/>
    </location>
</feature>
<evidence type="ECO:0000256" key="1">
    <source>
        <dbReference type="ARBA" id="ARBA00022527"/>
    </source>
</evidence>
<evidence type="ECO:0000256" key="3">
    <source>
        <dbReference type="ARBA" id="ARBA00022737"/>
    </source>
</evidence>
<dbReference type="InterPro" id="IPR011047">
    <property type="entry name" value="Quinoprotein_ADH-like_sf"/>
</dbReference>
<dbReference type="InterPro" id="IPR000719">
    <property type="entry name" value="Prot_kinase_dom"/>
</dbReference>
<dbReference type="RefSeq" id="WP_419580777.1">
    <property type="nucleotide sequence ID" value="NZ_CP036432.1"/>
</dbReference>
<keyword evidence="5 7" id="KW-0067">ATP-binding</keyword>
<dbReference type="InterPro" id="IPR008271">
    <property type="entry name" value="Ser/Thr_kinase_AS"/>
</dbReference>
<dbReference type="Gene3D" id="3.30.200.20">
    <property type="entry name" value="Phosphorylase Kinase, domain 1"/>
    <property type="match status" value="1"/>
</dbReference>
<keyword evidence="2 6" id="KW-0853">WD repeat</keyword>
<evidence type="ECO:0000259" key="10">
    <source>
        <dbReference type="PROSITE" id="PS50011"/>
    </source>
</evidence>
<dbReference type="SUPFAM" id="SSF50998">
    <property type="entry name" value="Quinoprotein alcohol dehydrogenase-like"/>
    <property type="match status" value="3"/>
</dbReference>
<feature type="repeat" description="WD" evidence="6">
    <location>
        <begin position="704"/>
        <end position="745"/>
    </location>
</feature>
<keyword evidence="9" id="KW-0472">Membrane</keyword>
<organism evidence="11 12">
    <name type="scientific">Stieleria magnilauensis</name>
    <dbReference type="NCBI Taxonomy" id="2527963"/>
    <lineage>
        <taxon>Bacteria</taxon>
        <taxon>Pseudomonadati</taxon>
        <taxon>Planctomycetota</taxon>
        <taxon>Planctomycetia</taxon>
        <taxon>Pirellulales</taxon>
        <taxon>Pirellulaceae</taxon>
        <taxon>Stieleria</taxon>
    </lineage>
</organism>